<dbReference type="Proteomes" id="UP000002630">
    <property type="component" value="Linkage Group LG15"/>
</dbReference>
<evidence type="ECO:0000256" key="2">
    <source>
        <dbReference type="ARBA" id="ARBA00004442"/>
    </source>
</evidence>
<keyword evidence="6" id="KW-0472">Membrane</keyword>
<evidence type="ECO:0000256" key="4">
    <source>
        <dbReference type="ARBA" id="ARBA00022525"/>
    </source>
</evidence>
<keyword evidence="5 8" id="KW-0732">Signal</keyword>
<evidence type="ECO:0000256" key="6">
    <source>
        <dbReference type="ARBA" id="ARBA00023136"/>
    </source>
</evidence>
<evidence type="ECO:0000313" key="9">
    <source>
        <dbReference type="EMBL" id="CBN76928.1"/>
    </source>
</evidence>
<keyword evidence="7" id="KW-0998">Cell outer membrane</keyword>
<name>D8LJ44_ECTSI</name>
<reference evidence="9 10" key="1">
    <citation type="journal article" date="2010" name="Nature">
        <title>The Ectocarpus genome and the independent evolution of multicellularity in brown algae.</title>
        <authorList>
            <person name="Cock J.M."/>
            <person name="Sterck L."/>
            <person name="Rouze P."/>
            <person name="Scornet D."/>
            <person name="Allen A.E."/>
            <person name="Amoutzias G."/>
            <person name="Anthouard V."/>
            <person name="Artiguenave F."/>
            <person name="Aury J.M."/>
            <person name="Badger J.H."/>
            <person name="Beszteri B."/>
            <person name="Billiau K."/>
            <person name="Bonnet E."/>
            <person name="Bothwell J.H."/>
            <person name="Bowler C."/>
            <person name="Boyen C."/>
            <person name="Brownlee C."/>
            <person name="Carrano C.J."/>
            <person name="Charrier B."/>
            <person name="Cho G.Y."/>
            <person name="Coelho S.M."/>
            <person name="Collen J."/>
            <person name="Corre E."/>
            <person name="Da Silva C."/>
            <person name="Delage L."/>
            <person name="Delaroque N."/>
            <person name="Dittami S.M."/>
            <person name="Doulbeau S."/>
            <person name="Elias M."/>
            <person name="Farnham G."/>
            <person name="Gachon C.M."/>
            <person name="Gschloessl B."/>
            <person name="Heesch S."/>
            <person name="Jabbari K."/>
            <person name="Jubin C."/>
            <person name="Kawai H."/>
            <person name="Kimura K."/>
            <person name="Kloareg B."/>
            <person name="Kupper F.C."/>
            <person name="Lang D."/>
            <person name="Le Bail A."/>
            <person name="Leblanc C."/>
            <person name="Lerouge P."/>
            <person name="Lohr M."/>
            <person name="Lopez P.J."/>
            <person name="Martens C."/>
            <person name="Maumus F."/>
            <person name="Michel G."/>
            <person name="Miranda-Saavedra D."/>
            <person name="Morales J."/>
            <person name="Moreau H."/>
            <person name="Motomura T."/>
            <person name="Nagasato C."/>
            <person name="Napoli C.A."/>
            <person name="Nelson D.R."/>
            <person name="Nyvall-Collen P."/>
            <person name="Peters A.F."/>
            <person name="Pommier C."/>
            <person name="Potin P."/>
            <person name="Poulain J."/>
            <person name="Quesneville H."/>
            <person name="Read B."/>
            <person name="Rensing S.A."/>
            <person name="Ritter A."/>
            <person name="Rousvoal S."/>
            <person name="Samanta M."/>
            <person name="Samson G."/>
            <person name="Schroeder D.C."/>
            <person name="Segurens B."/>
            <person name="Strittmatter M."/>
            <person name="Tonon T."/>
            <person name="Tregear J.W."/>
            <person name="Valentin K."/>
            <person name="von Dassow P."/>
            <person name="Yamagishi T."/>
            <person name="Van de Peer Y."/>
            <person name="Wincker P."/>
        </authorList>
    </citation>
    <scope>NUCLEOTIDE SEQUENCE [LARGE SCALE GENOMIC DNA]</scope>
    <source>
        <strain evidence="10">Ec32 / CCAP1310/4</strain>
    </source>
</reference>
<protein>
    <submittedName>
        <fullName evidence="9">Asn/thr-rich large protein family protein</fullName>
    </submittedName>
</protein>
<sequence length="381" mass="39394">MKPCSLTLIAGLLAAPAAAVEYTVATCADLADVDDTQVTGLTIDTSTFACDEYTRFPVRNSMTLKATVAAVEFGNFSLKVLGELTVEPDVTFNGVVDQVKNGGVLSVAEGATSTFMGTSEFSDNSVAVKQLGAVSCGDGCERTGRGLSYVVKKGGAIHNKGTLTFEGDATFERNAVHTEDSVEQGKAGAISNTGSGTIWFKSKLTMKDNEAEGFFEGLGGAIYNRGEIIVDGESLFSLNTASDGGGIYQTPIGKMTFNSMATFSENSAYELRGGGLMNYGGVVNINAGSLFELNGASGSGDGGLGGAIYNGNEGAVTLMGSTTFRENAAYEGGAIYTDDGSVANGEAASVTTFPDDTVFEDNRADFCPDVFDGDNDNCPVV</sequence>
<evidence type="ECO:0000313" key="10">
    <source>
        <dbReference type="Proteomes" id="UP000002630"/>
    </source>
</evidence>
<feature type="signal peptide" evidence="8">
    <location>
        <begin position="1"/>
        <end position="19"/>
    </location>
</feature>
<comment type="subcellular location">
    <subcellularLocation>
        <location evidence="1">Cell envelope</location>
    </subcellularLocation>
    <subcellularLocation>
        <location evidence="2">Cell outer membrane</location>
    </subcellularLocation>
    <subcellularLocation>
        <location evidence="3">Secreted</location>
    </subcellularLocation>
</comment>
<keyword evidence="4" id="KW-0964">Secreted</keyword>
<dbReference type="InParanoid" id="D8LJ44"/>
<dbReference type="Pfam" id="PF02415">
    <property type="entry name" value="Chlam_PMP"/>
    <property type="match status" value="1"/>
</dbReference>
<dbReference type="EMBL" id="FN649740">
    <property type="protein sequence ID" value="CBN76928.1"/>
    <property type="molecule type" value="Genomic_DNA"/>
</dbReference>
<evidence type="ECO:0000256" key="7">
    <source>
        <dbReference type="ARBA" id="ARBA00023237"/>
    </source>
</evidence>
<organism evidence="9 10">
    <name type="scientific">Ectocarpus siliculosus</name>
    <name type="common">Brown alga</name>
    <name type="synonym">Conferva siliculosa</name>
    <dbReference type="NCBI Taxonomy" id="2880"/>
    <lineage>
        <taxon>Eukaryota</taxon>
        <taxon>Sar</taxon>
        <taxon>Stramenopiles</taxon>
        <taxon>Ochrophyta</taxon>
        <taxon>PX clade</taxon>
        <taxon>Phaeophyceae</taxon>
        <taxon>Ectocarpales</taxon>
        <taxon>Ectocarpaceae</taxon>
        <taxon>Ectocarpus</taxon>
    </lineage>
</organism>
<dbReference type="AlphaFoldDB" id="D8LJ44"/>
<keyword evidence="10" id="KW-1185">Reference proteome</keyword>
<accession>D8LJ44</accession>
<gene>
    <name evidence="9" type="ORF">Esi_0024_0055</name>
</gene>
<dbReference type="GO" id="GO:0005576">
    <property type="term" value="C:extracellular region"/>
    <property type="evidence" value="ECO:0007669"/>
    <property type="project" value="UniProtKB-SubCell"/>
</dbReference>
<feature type="chain" id="PRO_5003117196" evidence="8">
    <location>
        <begin position="20"/>
        <end position="381"/>
    </location>
</feature>
<evidence type="ECO:0000256" key="1">
    <source>
        <dbReference type="ARBA" id="ARBA00004196"/>
    </source>
</evidence>
<evidence type="ECO:0000256" key="8">
    <source>
        <dbReference type="SAM" id="SignalP"/>
    </source>
</evidence>
<evidence type="ECO:0000256" key="3">
    <source>
        <dbReference type="ARBA" id="ARBA00004613"/>
    </source>
</evidence>
<evidence type="ECO:0000256" key="5">
    <source>
        <dbReference type="ARBA" id="ARBA00022729"/>
    </source>
</evidence>
<dbReference type="EMBL" id="FN648420">
    <property type="protein sequence ID" value="CBN76928.1"/>
    <property type="molecule type" value="Genomic_DNA"/>
</dbReference>
<dbReference type="InterPro" id="IPR003368">
    <property type="entry name" value="POMP_repeat"/>
</dbReference>
<proteinExistence type="predicted"/>